<dbReference type="InterPro" id="IPR017937">
    <property type="entry name" value="Thioredoxin_CS"/>
</dbReference>
<proteinExistence type="inferred from homology"/>
<dbReference type="PRINTS" id="PR00421">
    <property type="entry name" value="THIOREDOXIN"/>
</dbReference>
<evidence type="ECO:0000313" key="9">
    <source>
        <dbReference type="Proteomes" id="UP001384579"/>
    </source>
</evidence>
<comment type="caution">
    <text evidence="8">The sequence shown here is derived from an EMBL/GenBank/DDBJ whole genome shotgun (WGS) entry which is preliminary data.</text>
</comment>
<evidence type="ECO:0000313" key="8">
    <source>
        <dbReference type="EMBL" id="MEK0185202.1"/>
    </source>
</evidence>
<dbReference type="RefSeq" id="WP_340524351.1">
    <property type="nucleotide sequence ID" value="NZ_JBBLXS010000101.1"/>
</dbReference>
<keyword evidence="5" id="KW-0676">Redox-active center</keyword>
<dbReference type="InterPro" id="IPR036249">
    <property type="entry name" value="Thioredoxin-like_sf"/>
</dbReference>
<dbReference type="InterPro" id="IPR005746">
    <property type="entry name" value="Thioredoxin"/>
</dbReference>
<dbReference type="PANTHER" id="PTHR45663">
    <property type="entry name" value="GEO12009P1"/>
    <property type="match status" value="1"/>
</dbReference>
<evidence type="ECO:0000256" key="2">
    <source>
        <dbReference type="ARBA" id="ARBA00022448"/>
    </source>
</evidence>
<feature type="domain" description="Thioredoxin" evidence="7">
    <location>
        <begin position="1"/>
        <end position="109"/>
    </location>
</feature>
<dbReference type="PANTHER" id="PTHR45663:SF11">
    <property type="entry name" value="GEO12009P1"/>
    <property type="match status" value="1"/>
</dbReference>
<keyword evidence="3" id="KW-0249">Electron transport</keyword>
<dbReference type="PIRSF" id="PIRSF000077">
    <property type="entry name" value="Thioredoxin"/>
    <property type="match status" value="1"/>
</dbReference>
<dbReference type="EMBL" id="JBBLXS010000101">
    <property type="protein sequence ID" value="MEK0185202.1"/>
    <property type="molecule type" value="Genomic_DNA"/>
</dbReference>
<keyword evidence="4" id="KW-1015">Disulfide bond</keyword>
<dbReference type="PROSITE" id="PS00194">
    <property type="entry name" value="THIOREDOXIN_1"/>
    <property type="match status" value="1"/>
</dbReference>
<evidence type="ECO:0000256" key="3">
    <source>
        <dbReference type="ARBA" id="ARBA00022982"/>
    </source>
</evidence>
<evidence type="ECO:0000256" key="6">
    <source>
        <dbReference type="PIRNR" id="PIRNR000077"/>
    </source>
</evidence>
<evidence type="ECO:0000256" key="4">
    <source>
        <dbReference type="ARBA" id="ARBA00023157"/>
    </source>
</evidence>
<evidence type="ECO:0000256" key="5">
    <source>
        <dbReference type="ARBA" id="ARBA00023284"/>
    </source>
</evidence>
<dbReference type="Proteomes" id="UP001384579">
    <property type="component" value="Unassembled WGS sequence"/>
</dbReference>
<keyword evidence="9" id="KW-1185">Reference proteome</keyword>
<sequence length="113" mass="12647">MSNSVIVISDEKFETEVLKAEQPVLAYFWAAWCGPCKLVSPSIDWIAANYSDRLKVVKMEIDPNPATVKQYKIEGVPAIRLFKNSELVMSHEGAITKQKLTSLLEANLESFEG</sequence>
<organism evidence="8 9">
    <name type="scientific">Microcoleus anatoxicus PTRS2</name>
    <dbReference type="NCBI Taxonomy" id="2705321"/>
    <lineage>
        <taxon>Bacteria</taxon>
        <taxon>Bacillati</taxon>
        <taxon>Cyanobacteriota</taxon>
        <taxon>Cyanophyceae</taxon>
        <taxon>Oscillatoriophycideae</taxon>
        <taxon>Oscillatoriales</taxon>
        <taxon>Microcoleaceae</taxon>
        <taxon>Microcoleus</taxon>
        <taxon>Microcoleus anatoxicus</taxon>
    </lineage>
</organism>
<dbReference type="InterPro" id="IPR013766">
    <property type="entry name" value="Thioredoxin_domain"/>
</dbReference>
<evidence type="ECO:0000259" key="7">
    <source>
        <dbReference type="PROSITE" id="PS51352"/>
    </source>
</evidence>
<accession>A0ABU8YLE3</accession>
<dbReference type="Pfam" id="PF00085">
    <property type="entry name" value="Thioredoxin"/>
    <property type="match status" value="1"/>
</dbReference>
<dbReference type="CDD" id="cd02947">
    <property type="entry name" value="TRX_family"/>
    <property type="match status" value="1"/>
</dbReference>
<evidence type="ECO:0000256" key="1">
    <source>
        <dbReference type="ARBA" id="ARBA00008987"/>
    </source>
</evidence>
<comment type="similarity">
    <text evidence="1 6">Belongs to the thioredoxin family.</text>
</comment>
<dbReference type="PROSITE" id="PS51352">
    <property type="entry name" value="THIOREDOXIN_2"/>
    <property type="match status" value="1"/>
</dbReference>
<dbReference type="SUPFAM" id="SSF52833">
    <property type="entry name" value="Thioredoxin-like"/>
    <property type="match status" value="1"/>
</dbReference>
<dbReference type="Gene3D" id="3.40.30.10">
    <property type="entry name" value="Glutaredoxin"/>
    <property type="match status" value="1"/>
</dbReference>
<name>A0ABU8YLE3_9CYAN</name>
<gene>
    <name evidence="8" type="ORF">WMG39_10050</name>
</gene>
<reference evidence="8 9" key="1">
    <citation type="journal article" date="2020" name="Harmful Algae">
        <title>Molecular and morphological characterization of a novel dihydroanatoxin-a producing Microcoleus species (cyanobacteria) from the Russian River, California, USA.</title>
        <authorList>
            <person name="Conklin K.Y."/>
            <person name="Stancheva R."/>
            <person name="Otten T.G."/>
            <person name="Fadness R."/>
            <person name="Boyer G.L."/>
            <person name="Read B."/>
            <person name="Zhang X."/>
            <person name="Sheath R.G."/>
        </authorList>
    </citation>
    <scope>NUCLEOTIDE SEQUENCE [LARGE SCALE GENOMIC DNA]</scope>
    <source>
        <strain evidence="8 9">PTRS2</strain>
    </source>
</reference>
<protein>
    <recommendedName>
        <fullName evidence="6">Thioredoxin</fullName>
    </recommendedName>
</protein>
<keyword evidence="2" id="KW-0813">Transport</keyword>